<dbReference type="EMBL" id="JAOL01000027">
    <property type="protein sequence ID" value="EUA93986.1"/>
    <property type="molecule type" value="Genomic_DNA"/>
</dbReference>
<keyword evidence="3" id="KW-1185">Reference proteome</keyword>
<name>A0ABN0RAW4_MYCUL</name>
<sequence>MFPGMEIHQDNHVCNPGLGRSRDAHGLYRGALPRRRTSHRPGNAIIGQLRAFRDNTPSGTTAATQGSGVVD</sequence>
<reference evidence="2 3" key="1">
    <citation type="submission" date="2014-01" db="EMBL/GenBank/DDBJ databases">
        <authorList>
            <person name="Dobos K."/>
            <person name="Lenaerts A."/>
            <person name="Ordway D."/>
            <person name="DeGroote M.A."/>
            <person name="Parker T."/>
            <person name="Sizemore C."/>
            <person name="Tallon L.J."/>
            <person name="Sadzewicz L.K."/>
            <person name="Sengamalay N."/>
            <person name="Fraser C.M."/>
            <person name="Hine E."/>
            <person name="Shefchek K.A."/>
            <person name="Das S.P."/>
            <person name="Tettelin H."/>
        </authorList>
    </citation>
    <scope>NUCLEOTIDE SEQUENCE [LARGE SCALE GENOMIC DNA]</scope>
    <source>
        <strain evidence="2 3">Harvey</strain>
    </source>
</reference>
<evidence type="ECO:0000313" key="3">
    <source>
        <dbReference type="Proteomes" id="UP000020681"/>
    </source>
</evidence>
<comment type="caution">
    <text evidence="2">The sequence shown here is derived from an EMBL/GenBank/DDBJ whole genome shotgun (WGS) entry which is preliminary data.</text>
</comment>
<proteinExistence type="predicted"/>
<feature type="region of interest" description="Disordered" evidence="1">
    <location>
        <begin position="48"/>
        <end position="71"/>
    </location>
</feature>
<evidence type="ECO:0000313" key="2">
    <source>
        <dbReference type="EMBL" id="EUA93986.1"/>
    </source>
</evidence>
<protein>
    <submittedName>
        <fullName evidence="2">Uncharacterized protein</fullName>
    </submittedName>
</protein>
<accession>A0ABN0RAW4</accession>
<evidence type="ECO:0000256" key="1">
    <source>
        <dbReference type="SAM" id="MobiDB-lite"/>
    </source>
</evidence>
<gene>
    <name evidence="2" type="ORF">I551_8757</name>
</gene>
<feature type="compositionally biased region" description="Polar residues" evidence="1">
    <location>
        <begin position="55"/>
        <end position="71"/>
    </location>
</feature>
<organism evidence="2 3">
    <name type="scientific">Mycobacterium ulcerans str. Harvey</name>
    <dbReference type="NCBI Taxonomy" id="1299332"/>
    <lineage>
        <taxon>Bacteria</taxon>
        <taxon>Bacillati</taxon>
        <taxon>Actinomycetota</taxon>
        <taxon>Actinomycetes</taxon>
        <taxon>Mycobacteriales</taxon>
        <taxon>Mycobacteriaceae</taxon>
        <taxon>Mycobacterium</taxon>
        <taxon>Mycobacterium ulcerans group</taxon>
    </lineage>
</organism>
<feature type="region of interest" description="Disordered" evidence="1">
    <location>
        <begin position="1"/>
        <end position="23"/>
    </location>
</feature>
<dbReference type="Proteomes" id="UP000020681">
    <property type="component" value="Unassembled WGS sequence"/>
</dbReference>